<accession>A0A450T0M9</accession>
<gene>
    <name evidence="5" type="ORF">BECKFM1743A_GA0114220_102542</name>
    <name evidence="6" type="ORF">BECKFM1743B_GA0114221_102695</name>
    <name evidence="4" type="ORF">BECKFM1743C_GA0114222_102635</name>
</gene>
<dbReference type="GO" id="GO:0046872">
    <property type="term" value="F:metal ion binding"/>
    <property type="evidence" value="ECO:0007669"/>
    <property type="project" value="UniProtKB-KW"/>
</dbReference>
<evidence type="ECO:0000313" key="6">
    <source>
        <dbReference type="EMBL" id="VFK13211.1"/>
    </source>
</evidence>
<dbReference type="EMBL" id="CAADFL010000269">
    <property type="protein sequence ID" value="VFK13211.1"/>
    <property type="molecule type" value="Genomic_DNA"/>
</dbReference>
<dbReference type="GO" id="GO:0016020">
    <property type="term" value="C:membrane"/>
    <property type="evidence" value="ECO:0007669"/>
    <property type="project" value="GOC"/>
</dbReference>
<feature type="domain" description="Calcineurin-like phosphoesterase" evidence="3">
    <location>
        <begin position="33"/>
        <end position="261"/>
    </location>
</feature>
<dbReference type="InterPro" id="IPR051158">
    <property type="entry name" value="Metallophosphoesterase_sf"/>
</dbReference>
<proteinExistence type="predicted"/>
<dbReference type="EMBL" id="CAADEZ010000254">
    <property type="protein sequence ID" value="VFJ60037.1"/>
    <property type="molecule type" value="Genomic_DNA"/>
</dbReference>
<evidence type="ECO:0000313" key="5">
    <source>
        <dbReference type="EMBL" id="VFJ60037.1"/>
    </source>
</evidence>
<evidence type="ECO:0000313" key="4">
    <source>
        <dbReference type="EMBL" id="VFJ60027.1"/>
    </source>
</evidence>
<dbReference type="PANTHER" id="PTHR31302:SF31">
    <property type="entry name" value="PHOSPHODIESTERASE YAEI"/>
    <property type="match status" value="1"/>
</dbReference>
<dbReference type="Pfam" id="PF00149">
    <property type="entry name" value="Metallophos"/>
    <property type="match status" value="1"/>
</dbReference>
<dbReference type="EMBL" id="CAADFA010000263">
    <property type="protein sequence ID" value="VFJ60027.1"/>
    <property type="molecule type" value="Genomic_DNA"/>
</dbReference>
<dbReference type="Gene3D" id="3.60.21.10">
    <property type="match status" value="1"/>
</dbReference>
<dbReference type="InterPro" id="IPR029052">
    <property type="entry name" value="Metallo-depent_PP-like"/>
</dbReference>
<protein>
    <submittedName>
        <fullName evidence="4">Calcineurin-like phosphoesterase</fullName>
    </submittedName>
</protein>
<organism evidence="4">
    <name type="scientific">Candidatus Kentrum sp. FM</name>
    <dbReference type="NCBI Taxonomy" id="2126340"/>
    <lineage>
        <taxon>Bacteria</taxon>
        <taxon>Pseudomonadati</taxon>
        <taxon>Pseudomonadota</taxon>
        <taxon>Gammaproteobacteria</taxon>
        <taxon>Candidatus Kentrum</taxon>
    </lineage>
</organism>
<dbReference type="SUPFAM" id="SSF56300">
    <property type="entry name" value="Metallo-dependent phosphatases"/>
    <property type="match status" value="1"/>
</dbReference>
<reference evidence="4" key="1">
    <citation type="submission" date="2019-02" db="EMBL/GenBank/DDBJ databases">
        <authorList>
            <person name="Gruber-Vodicka R. H."/>
            <person name="Seah K. B. B."/>
        </authorList>
    </citation>
    <scope>NUCLEOTIDE SEQUENCE</scope>
    <source>
        <strain evidence="5">BECK_BZ163</strain>
        <strain evidence="6">BECK_BZ164</strain>
        <strain evidence="4">BECK_BZ165</strain>
    </source>
</reference>
<keyword evidence="1" id="KW-0479">Metal-binding</keyword>
<evidence type="ECO:0000256" key="1">
    <source>
        <dbReference type="ARBA" id="ARBA00022723"/>
    </source>
</evidence>
<evidence type="ECO:0000259" key="3">
    <source>
        <dbReference type="Pfam" id="PF00149"/>
    </source>
</evidence>
<dbReference type="GO" id="GO:0009245">
    <property type="term" value="P:lipid A biosynthetic process"/>
    <property type="evidence" value="ECO:0007669"/>
    <property type="project" value="TreeGrafter"/>
</dbReference>
<keyword evidence="2" id="KW-0378">Hydrolase</keyword>
<dbReference type="PANTHER" id="PTHR31302">
    <property type="entry name" value="TRANSMEMBRANE PROTEIN WITH METALLOPHOSPHOESTERASE DOMAIN-RELATED"/>
    <property type="match status" value="1"/>
</dbReference>
<name>A0A450T0M9_9GAMM</name>
<evidence type="ECO:0000256" key="2">
    <source>
        <dbReference type="ARBA" id="ARBA00022801"/>
    </source>
</evidence>
<sequence>MAKRCSCSCISIQPSVTSRKFRPIDDEQSAMERLIWITDPHLDFLEDGGIDGFVGEMADIGRGGVVVITGDIATAKNLDRTLDIIHKTVPRVFFVLGNHDAYGGSIAGVREIAGRFPGYLTARTEPVPLSPTTYLVGHDGWADGRAGDYYASPVMLNDYVHIKELAGLSRQERFRQLNALGDEASAAVRTSLSRALATCQHVVLATHVPPFQDACWHEGETADDDWAPHFSSRIMGEILMETMADHPDKRLTVLCGHTHSPGVHQPMDNIMVYTGGAAYGQPMIQGVFEVGRMARFDGSLPLDFR</sequence>
<dbReference type="GO" id="GO:0008758">
    <property type="term" value="F:UDP-2,3-diacylglucosamine hydrolase activity"/>
    <property type="evidence" value="ECO:0007669"/>
    <property type="project" value="TreeGrafter"/>
</dbReference>
<dbReference type="AlphaFoldDB" id="A0A450T0M9"/>
<dbReference type="InterPro" id="IPR004843">
    <property type="entry name" value="Calcineurin-like_PHP"/>
</dbReference>